<proteinExistence type="predicted"/>
<gene>
    <name evidence="1" type="ORF">COX94_00190</name>
</gene>
<reference evidence="2" key="1">
    <citation type="submission" date="2017-09" db="EMBL/GenBank/DDBJ databases">
        <title>Depth-based differentiation of microbial function through sediment-hosted aquifers and enrichment of novel symbionts in the deep terrestrial subsurface.</title>
        <authorList>
            <person name="Probst A.J."/>
            <person name="Ladd B."/>
            <person name="Jarett J.K."/>
            <person name="Geller-Mcgrath D.E."/>
            <person name="Sieber C.M.K."/>
            <person name="Emerson J.B."/>
            <person name="Anantharaman K."/>
            <person name="Thomas B.C."/>
            <person name="Malmstrom R."/>
            <person name="Stieglmeier M."/>
            <person name="Klingl A."/>
            <person name="Woyke T."/>
            <person name="Ryan C.M."/>
            <person name="Banfield J.F."/>
        </authorList>
    </citation>
    <scope>NUCLEOTIDE SEQUENCE [LARGE SCALE GENOMIC DNA]</scope>
</reference>
<dbReference type="InterPro" id="IPR038116">
    <property type="entry name" value="TrpR-like_sf"/>
</dbReference>
<organism evidence="1 2">
    <name type="scientific">Candidatus Nomurabacteria bacterium CG_4_10_14_0_2_um_filter_33_9</name>
    <dbReference type="NCBI Taxonomy" id="1974728"/>
    <lineage>
        <taxon>Bacteria</taxon>
        <taxon>Candidatus Nomuraibacteriota</taxon>
    </lineage>
</organism>
<accession>A0A2J0MEQ5</accession>
<feature type="non-terminal residue" evidence="1">
    <location>
        <position position="1"/>
    </location>
</feature>
<dbReference type="AlphaFoldDB" id="A0A2J0MEQ5"/>
<sequence>IFMPHISSKKLKKETLNRLYGEFGKAFEKSARKSGTKLFLGNLLTRTEKIMLAKRFAVIYLLSKKVPVSYIAESLLMSYSTVFRMSLKYDIGKYSSLLKTLEENKIDVWKILEKILRAGLPPRAGRGRWKFLYEKK</sequence>
<dbReference type="Proteomes" id="UP000229132">
    <property type="component" value="Unassembled WGS sequence"/>
</dbReference>
<dbReference type="GO" id="GO:0043565">
    <property type="term" value="F:sequence-specific DNA binding"/>
    <property type="evidence" value="ECO:0007669"/>
    <property type="project" value="InterPro"/>
</dbReference>
<comment type="caution">
    <text evidence="1">The sequence shown here is derived from an EMBL/GenBank/DDBJ whole genome shotgun (WGS) entry which is preliminary data.</text>
</comment>
<evidence type="ECO:0000313" key="2">
    <source>
        <dbReference type="Proteomes" id="UP000229132"/>
    </source>
</evidence>
<name>A0A2J0MEQ5_9BACT</name>
<dbReference type="Gene3D" id="1.10.1270.10">
    <property type="entry name" value="TrpR-like"/>
    <property type="match status" value="1"/>
</dbReference>
<dbReference type="InterPro" id="IPR010921">
    <property type="entry name" value="Trp_repressor/repl_initiator"/>
</dbReference>
<evidence type="ECO:0000313" key="1">
    <source>
        <dbReference type="EMBL" id="PIZ86396.1"/>
    </source>
</evidence>
<dbReference type="SUPFAM" id="SSF48295">
    <property type="entry name" value="TrpR-like"/>
    <property type="match status" value="1"/>
</dbReference>
<protein>
    <submittedName>
        <fullName evidence="1">Uncharacterized protein</fullName>
    </submittedName>
</protein>
<dbReference type="EMBL" id="PFOX01000004">
    <property type="protein sequence ID" value="PIZ86396.1"/>
    <property type="molecule type" value="Genomic_DNA"/>
</dbReference>